<organism evidence="6 7">
    <name type="scientific">Anopheles dirus</name>
    <dbReference type="NCBI Taxonomy" id="7168"/>
    <lineage>
        <taxon>Eukaryota</taxon>
        <taxon>Metazoa</taxon>
        <taxon>Ecdysozoa</taxon>
        <taxon>Arthropoda</taxon>
        <taxon>Hexapoda</taxon>
        <taxon>Insecta</taxon>
        <taxon>Pterygota</taxon>
        <taxon>Neoptera</taxon>
        <taxon>Endopterygota</taxon>
        <taxon>Diptera</taxon>
        <taxon>Nematocera</taxon>
        <taxon>Culicoidea</taxon>
        <taxon>Culicidae</taxon>
        <taxon>Anophelinae</taxon>
        <taxon>Anopheles</taxon>
    </lineage>
</organism>
<dbReference type="AlphaFoldDB" id="A0A182MYN2"/>
<evidence type="ECO:0000256" key="4">
    <source>
        <dbReference type="PROSITE-ProRule" id="PRU00134"/>
    </source>
</evidence>
<name>A0A182MYN2_9DIPT</name>
<dbReference type="PANTHER" id="PTHR47111">
    <property type="entry name" value="BCDNA.LD29892"/>
    <property type="match status" value="1"/>
</dbReference>
<dbReference type="PROSITE" id="PS01360">
    <property type="entry name" value="ZF_MYND_1"/>
    <property type="match status" value="1"/>
</dbReference>
<dbReference type="PANTHER" id="PTHR47111:SF1">
    <property type="entry name" value="SET AND MYND DOMAIN-CONTAINING PROTEIN 4"/>
    <property type="match status" value="1"/>
</dbReference>
<reference evidence="6" key="2">
    <citation type="submission" date="2020-05" db="UniProtKB">
        <authorList>
            <consortium name="EnsemblMetazoa"/>
        </authorList>
    </citation>
    <scope>IDENTIFICATION</scope>
    <source>
        <strain evidence="6">WRAIR2</strain>
    </source>
</reference>
<dbReference type="InterPro" id="IPR046341">
    <property type="entry name" value="SET_dom_sf"/>
</dbReference>
<proteinExistence type="predicted"/>
<evidence type="ECO:0000256" key="3">
    <source>
        <dbReference type="ARBA" id="ARBA00022833"/>
    </source>
</evidence>
<keyword evidence="3" id="KW-0862">Zinc</keyword>
<dbReference type="Gene3D" id="6.10.140.2220">
    <property type="match status" value="1"/>
</dbReference>
<dbReference type="Pfam" id="PF01753">
    <property type="entry name" value="zf-MYND"/>
    <property type="match status" value="1"/>
</dbReference>
<keyword evidence="7" id="KW-1185">Reference proteome</keyword>
<dbReference type="Proteomes" id="UP000075884">
    <property type="component" value="Unassembled WGS sequence"/>
</dbReference>
<feature type="domain" description="MYND-type" evidence="5">
    <location>
        <begin position="113"/>
        <end position="153"/>
    </location>
</feature>
<evidence type="ECO:0000256" key="1">
    <source>
        <dbReference type="ARBA" id="ARBA00022723"/>
    </source>
</evidence>
<evidence type="ECO:0000313" key="7">
    <source>
        <dbReference type="Proteomes" id="UP000075884"/>
    </source>
</evidence>
<protein>
    <recommendedName>
        <fullName evidence="5">MYND-type domain-containing protein</fullName>
    </recommendedName>
</protein>
<evidence type="ECO:0000259" key="5">
    <source>
        <dbReference type="PROSITE" id="PS50865"/>
    </source>
</evidence>
<dbReference type="PROSITE" id="PS50865">
    <property type="entry name" value="ZF_MYND_2"/>
    <property type="match status" value="1"/>
</dbReference>
<sequence length="380" mass="43517">MAEKEDTNDLKSQFRKIFLEMNRNLVASGMPTPLNLAPVASSKLNIPPKINLGQSFATKEASSKTFFDSDIHKHVKLQDGKLVAESRINTQEVICMGEPFCWVTTRDSRYERCDFCLQSTLHVLIPCSGCRFAMYCGAQCQQLAWAKYHKLECAVLKEFGGDEPECCMLETLRCVCVGLALHRNNVASLWHQFQTPLNSRSAMRLDLTDYDMYGIFLGMSHIISLTEASVLHRRLRTMHDGLVKHLSTDSTGLLRFEKYFLKSLLVHHLLVLLEINKGFDILLKKDHPSYFLFQKHTVSNGWYPLYHLFEHSDEPNVVIINDACKRKIAIALRHIEPGDSITIGHMPLKLRVTFRFYKHGMFDPDCPCEECAGGFKIRRQ</sequence>
<evidence type="ECO:0000256" key="2">
    <source>
        <dbReference type="ARBA" id="ARBA00022771"/>
    </source>
</evidence>
<dbReference type="GO" id="GO:0008270">
    <property type="term" value="F:zinc ion binding"/>
    <property type="evidence" value="ECO:0007669"/>
    <property type="project" value="UniProtKB-KW"/>
</dbReference>
<accession>A0A182MYN2</accession>
<dbReference type="InterPro" id="IPR002893">
    <property type="entry name" value="Znf_MYND"/>
</dbReference>
<evidence type="ECO:0000313" key="6">
    <source>
        <dbReference type="EnsemblMetazoa" id="ADIR000487-PA"/>
    </source>
</evidence>
<dbReference type="SUPFAM" id="SSF144232">
    <property type="entry name" value="HIT/MYND zinc finger-like"/>
    <property type="match status" value="1"/>
</dbReference>
<dbReference type="VEuPathDB" id="VectorBase:ADIR000487"/>
<dbReference type="Gene3D" id="2.170.270.10">
    <property type="entry name" value="SET domain"/>
    <property type="match status" value="1"/>
</dbReference>
<keyword evidence="2 4" id="KW-0863">Zinc-finger</keyword>
<reference evidence="7" key="1">
    <citation type="submission" date="2013-03" db="EMBL/GenBank/DDBJ databases">
        <title>The Genome Sequence of Anopheles dirus WRAIR2.</title>
        <authorList>
            <consortium name="The Broad Institute Genomics Platform"/>
            <person name="Neafsey D.E."/>
            <person name="Walton C."/>
            <person name="Walker B."/>
            <person name="Young S.K."/>
            <person name="Zeng Q."/>
            <person name="Gargeya S."/>
            <person name="Fitzgerald M."/>
            <person name="Haas B."/>
            <person name="Abouelleil A."/>
            <person name="Allen A.W."/>
            <person name="Alvarado L."/>
            <person name="Arachchi H.M."/>
            <person name="Berlin A.M."/>
            <person name="Chapman S.B."/>
            <person name="Gainer-Dewar J."/>
            <person name="Goldberg J."/>
            <person name="Griggs A."/>
            <person name="Gujja S."/>
            <person name="Hansen M."/>
            <person name="Howarth C."/>
            <person name="Imamovic A."/>
            <person name="Ireland A."/>
            <person name="Larimer J."/>
            <person name="McCowan C."/>
            <person name="Murphy C."/>
            <person name="Pearson M."/>
            <person name="Poon T.W."/>
            <person name="Priest M."/>
            <person name="Roberts A."/>
            <person name="Saif S."/>
            <person name="Shea T."/>
            <person name="Sisk P."/>
            <person name="Sykes S."/>
            <person name="Wortman J."/>
            <person name="Nusbaum C."/>
            <person name="Birren B."/>
        </authorList>
    </citation>
    <scope>NUCLEOTIDE SEQUENCE [LARGE SCALE GENOMIC DNA]</scope>
    <source>
        <strain evidence="7">WRAIR2</strain>
    </source>
</reference>
<keyword evidence="1" id="KW-0479">Metal-binding</keyword>
<dbReference type="EnsemblMetazoa" id="ADIR000487-RA">
    <property type="protein sequence ID" value="ADIR000487-PA"/>
    <property type="gene ID" value="ADIR000487"/>
</dbReference>
<dbReference type="STRING" id="7168.A0A182MYN2"/>
<dbReference type="Gene3D" id="1.10.220.160">
    <property type="match status" value="1"/>
</dbReference>
<dbReference type="SUPFAM" id="SSF82199">
    <property type="entry name" value="SET domain"/>
    <property type="match status" value="1"/>
</dbReference>